<feature type="zinc finger region" description="C3H1-type" evidence="5">
    <location>
        <begin position="26"/>
        <end position="54"/>
    </location>
</feature>
<dbReference type="AlphaFoldDB" id="A0A2T9ZCX3"/>
<evidence type="ECO:0000256" key="6">
    <source>
        <dbReference type="SAM" id="MobiDB-lite"/>
    </source>
</evidence>
<accession>A0A2T9ZCX3</accession>
<evidence type="ECO:0000256" key="2">
    <source>
        <dbReference type="ARBA" id="ARBA00022737"/>
    </source>
</evidence>
<dbReference type="STRING" id="133381.A0A2T9ZCX3"/>
<evidence type="ECO:0000256" key="5">
    <source>
        <dbReference type="PROSITE-ProRule" id="PRU00723"/>
    </source>
</evidence>
<dbReference type="SMART" id="SM00356">
    <property type="entry name" value="ZnF_C3H1"/>
    <property type="match status" value="2"/>
</dbReference>
<keyword evidence="2" id="KW-0677">Repeat</keyword>
<reference evidence="8 9" key="1">
    <citation type="journal article" date="2018" name="MBio">
        <title>Comparative Genomics Reveals the Core Gene Toolbox for the Fungus-Insect Symbiosis.</title>
        <authorList>
            <person name="Wang Y."/>
            <person name="Stata M."/>
            <person name="Wang W."/>
            <person name="Stajich J.E."/>
            <person name="White M.M."/>
            <person name="Moncalvo J.M."/>
        </authorList>
    </citation>
    <scope>NUCLEOTIDE SEQUENCE [LARGE SCALE GENOMIC DNA]</scope>
    <source>
        <strain evidence="8 9">SC-DP-2</strain>
    </source>
</reference>
<dbReference type="OrthoDB" id="410307at2759"/>
<dbReference type="Proteomes" id="UP000245609">
    <property type="component" value="Unassembled WGS sequence"/>
</dbReference>
<dbReference type="InterPro" id="IPR000571">
    <property type="entry name" value="Znf_CCCH"/>
</dbReference>
<evidence type="ECO:0000313" key="8">
    <source>
        <dbReference type="EMBL" id="PVV02439.1"/>
    </source>
</evidence>
<evidence type="ECO:0000259" key="7">
    <source>
        <dbReference type="PROSITE" id="PS50103"/>
    </source>
</evidence>
<organism evidence="8 9">
    <name type="scientific">Smittium megazygosporum</name>
    <dbReference type="NCBI Taxonomy" id="133381"/>
    <lineage>
        <taxon>Eukaryota</taxon>
        <taxon>Fungi</taxon>
        <taxon>Fungi incertae sedis</taxon>
        <taxon>Zoopagomycota</taxon>
        <taxon>Kickxellomycotina</taxon>
        <taxon>Harpellomycetes</taxon>
        <taxon>Harpellales</taxon>
        <taxon>Legeriomycetaceae</taxon>
        <taxon>Smittium</taxon>
    </lineage>
</organism>
<comment type="caution">
    <text evidence="8">The sequence shown here is derived from an EMBL/GenBank/DDBJ whole genome shotgun (WGS) entry which is preliminary data.</text>
</comment>
<dbReference type="InterPro" id="IPR045877">
    <property type="entry name" value="ZFP36-like"/>
</dbReference>
<keyword evidence="3 5" id="KW-0863">Zinc-finger</keyword>
<keyword evidence="1 5" id="KW-0479">Metal-binding</keyword>
<dbReference type="InterPro" id="IPR036855">
    <property type="entry name" value="Znf_CCCH_sf"/>
</dbReference>
<evidence type="ECO:0000313" key="9">
    <source>
        <dbReference type="Proteomes" id="UP000245609"/>
    </source>
</evidence>
<dbReference type="PANTHER" id="PTHR12547:SF18">
    <property type="entry name" value="PROTEIN TIS11"/>
    <property type="match status" value="1"/>
</dbReference>
<proteinExistence type="predicted"/>
<dbReference type="SUPFAM" id="SSF90229">
    <property type="entry name" value="CCCH zinc finger"/>
    <property type="match status" value="2"/>
</dbReference>
<feature type="zinc finger region" description="C3H1-type" evidence="5">
    <location>
        <begin position="64"/>
        <end position="91"/>
    </location>
</feature>
<feature type="domain" description="C3H1-type" evidence="7">
    <location>
        <begin position="64"/>
        <end position="91"/>
    </location>
</feature>
<dbReference type="GO" id="GO:0008270">
    <property type="term" value="F:zinc ion binding"/>
    <property type="evidence" value="ECO:0007669"/>
    <property type="project" value="UniProtKB-KW"/>
</dbReference>
<keyword evidence="4 5" id="KW-0862">Zinc</keyword>
<dbReference type="Gene3D" id="4.10.1000.10">
    <property type="entry name" value="Zinc finger, CCCH-type"/>
    <property type="match status" value="2"/>
</dbReference>
<dbReference type="Pfam" id="PF00642">
    <property type="entry name" value="zf-CCCH"/>
    <property type="match status" value="2"/>
</dbReference>
<dbReference type="PROSITE" id="PS50103">
    <property type="entry name" value="ZF_C3H1"/>
    <property type="match status" value="2"/>
</dbReference>
<dbReference type="PANTHER" id="PTHR12547">
    <property type="entry name" value="CCCH ZINC FINGER/TIS11-RELATED"/>
    <property type="match status" value="1"/>
</dbReference>
<feature type="region of interest" description="Disordered" evidence="6">
    <location>
        <begin position="107"/>
        <end position="135"/>
    </location>
</feature>
<sequence>MTREKSSRLSNHSDKTFSLTKIKSELYKTEECKNWNLYGMCRYDQHCRFAHGDTDIRDRDRPMKYKTALCKDFPLGKCKFGVRCNFAHSVNELERYTQRYLRLKNKASSNKSKNGENETELESELIEEKPGKPKTTSHRYVLDVTNSILSSGIVDLSQAPINPAIKKGATHYNVNLSDLMAIRRRAEYSHLIQPLGQGVNIPQNTGTAISAYDMLANYTPIGGYSSAINKDNKSLSSRLSPISSLESSLSETRFPTLYSDNKKSNLDFNNFESKTGLLFGGQPNISINSRPRSDTVSSDNGLNFMFSELDLGLNNSISPSNSSDKVYFDSLNSFSFFKNATGPDHTISYLDRLNMNSSNQPGPEFY</sequence>
<evidence type="ECO:0000256" key="3">
    <source>
        <dbReference type="ARBA" id="ARBA00022771"/>
    </source>
</evidence>
<evidence type="ECO:0000256" key="4">
    <source>
        <dbReference type="ARBA" id="ARBA00022833"/>
    </source>
</evidence>
<dbReference type="EMBL" id="MBFS01000463">
    <property type="protein sequence ID" value="PVV02439.1"/>
    <property type="molecule type" value="Genomic_DNA"/>
</dbReference>
<feature type="domain" description="C3H1-type" evidence="7">
    <location>
        <begin position="26"/>
        <end position="54"/>
    </location>
</feature>
<name>A0A2T9ZCX3_9FUNG</name>
<dbReference type="GO" id="GO:0003729">
    <property type="term" value="F:mRNA binding"/>
    <property type="evidence" value="ECO:0007669"/>
    <property type="project" value="InterPro"/>
</dbReference>
<evidence type="ECO:0000256" key="1">
    <source>
        <dbReference type="ARBA" id="ARBA00022723"/>
    </source>
</evidence>
<gene>
    <name evidence="8" type="ORF">BB560_003107</name>
</gene>
<keyword evidence="9" id="KW-1185">Reference proteome</keyword>
<protein>
    <recommendedName>
        <fullName evidence="7">C3H1-type domain-containing protein</fullName>
    </recommendedName>
</protein>